<evidence type="ECO:0000313" key="5">
    <source>
        <dbReference type="EMBL" id="EEH63460.1"/>
    </source>
</evidence>
<dbReference type="GO" id="GO:0003700">
    <property type="term" value="F:DNA-binding transcription factor activity"/>
    <property type="evidence" value="ECO:0007669"/>
    <property type="project" value="TreeGrafter"/>
</dbReference>
<dbReference type="eggNOG" id="COG1609">
    <property type="taxonomic scope" value="Bacteria"/>
</dbReference>
<dbReference type="Proteomes" id="UP000010301">
    <property type="component" value="Unassembled WGS sequence"/>
</dbReference>
<comment type="caution">
    <text evidence="5">The sequence shown here is derived from an EMBL/GenBank/DDBJ whole genome shotgun (WGS) entry which is preliminary data.</text>
</comment>
<evidence type="ECO:0000256" key="3">
    <source>
        <dbReference type="ARBA" id="ARBA00023163"/>
    </source>
</evidence>
<dbReference type="InterPro" id="IPR046335">
    <property type="entry name" value="LacI/GalR-like_sensor"/>
</dbReference>
<proteinExistence type="predicted"/>
<dbReference type="SUPFAM" id="SSF53822">
    <property type="entry name" value="Periplasmic binding protein-like I"/>
    <property type="match status" value="1"/>
</dbReference>
<keyword evidence="1" id="KW-0805">Transcription regulation</keyword>
<evidence type="ECO:0000256" key="1">
    <source>
        <dbReference type="ARBA" id="ARBA00023015"/>
    </source>
</evidence>
<keyword evidence="6" id="KW-1185">Reference proteome</keyword>
<dbReference type="GO" id="GO:0000976">
    <property type="term" value="F:transcription cis-regulatory region binding"/>
    <property type="evidence" value="ECO:0007669"/>
    <property type="project" value="TreeGrafter"/>
</dbReference>
<dbReference type="PANTHER" id="PTHR30146:SF153">
    <property type="entry name" value="LACTOSE OPERON REPRESSOR"/>
    <property type="match status" value="1"/>
</dbReference>
<dbReference type="EMBL" id="ACFG01000034">
    <property type="protein sequence ID" value="EEH63460.1"/>
    <property type="molecule type" value="Genomic_DNA"/>
</dbReference>
<name>C0W1U4_9ACTO</name>
<dbReference type="AlphaFoldDB" id="C0W1U4"/>
<dbReference type="STRING" id="525245.HMPREF0044_1384"/>
<keyword evidence="2" id="KW-0238">DNA-binding</keyword>
<accession>C0W1U4</accession>
<dbReference type="PANTHER" id="PTHR30146">
    <property type="entry name" value="LACI-RELATED TRANSCRIPTIONAL REPRESSOR"/>
    <property type="match status" value="1"/>
</dbReference>
<dbReference type="InterPro" id="IPR010982">
    <property type="entry name" value="Lambda_DNA-bd_dom_sf"/>
</dbReference>
<organism evidence="5 6">
    <name type="scientific">Gleimia coleocanis DSM 15436</name>
    <dbReference type="NCBI Taxonomy" id="525245"/>
    <lineage>
        <taxon>Bacteria</taxon>
        <taxon>Bacillati</taxon>
        <taxon>Actinomycetota</taxon>
        <taxon>Actinomycetes</taxon>
        <taxon>Actinomycetales</taxon>
        <taxon>Actinomycetaceae</taxon>
        <taxon>Gleimia</taxon>
    </lineage>
</organism>
<keyword evidence="3" id="KW-0804">Transcription</keyword>
<gene>
    <name evidence="5" type="ORF">HMPREF0044_1384</name>
</gene>
<feature type="domain" description="HTH lacI-type" evidence="4">
    <location>
        <begin position="1"/>
        <end position="38"/>
    </location>
</feature>
<dbReference type="HOGENOM" id="CLU_037628_6_1_11"/>
<dbReference type="PROSITE" id="PS50932">
    <property type="entry name" value="HTH_LACI_2"/>
    <property type="match status" value="1"/>
</dbReference>
<dbReference type="CDD" id="cd01392">
    <property type="entry name" value="HTH_LacI"/>
    <property type="match status" value="1"/>
</dbReference>
<protein>
    <recommendedName>
        <fullName evidence="4">HTH lacI-type domain-containing protein</fullName>
    </recommendedName>
</protein>
<evidence type="ECO:0000259" key="4">
    <source>
        <dbReference type="PROSITE" id="PS50932"/>
    </source>
</evidence>
<dbReference type="Gene3D" id="3.40.50.2300">
    <property type="match status" value="2"/>
</dbReference>
<evidence type="ECO:0000256" key="2">
    <source>
        <dbReference type="ARBA" id="ARBA00023125"/>
    </source>
</evidence>
<dbReference type="InterPro" id="IPR028082">
    <property type="entry name" value="Peripla_BP_I"/>
</dbReference>
<reference evidence="5 6" key="1">
    <citation type="submission" date="2009-01" db="EMBL/GenBank/DDBJ databases">
        <authorList>
            <person name="Qin X."/>
            <person name="Bachman B."/>
            <person name="Battles P."/>
            <person name="Bell A."/>
            <person name="Bess C."/>
            <person name="Bickham C."/>
            <person name="Chaboub L."/>
            <person name="Chen D."/>
            <person name="Coyle M."/>
            <person name="Deiros D.R."/>
            <person name="Dinh H."/>
            <person name="Forbes L."/>
            <person name="Fowler G."/>
            <person name="Francisco L."/>
            <person name="Fu Q."/>
            <person name="Gubbala S."/>
            <person name="Hale W."/>
            <person name="Han Y."/>
            <person name="Hemphill L."/>
            <person name="Highlander S.K."/>
            <person name="Hirani K."/>
            <person name="Hogues M."/>
            <person name="Jackson L."/>
            <person name="Jakkamsetti A."/>
            <person name="Javaid M."/>
            <person name="Jiang H."/>
            <person name="Korchina V."/>
            <person name="Kovar C."/>
            <person name="Lara F."/>
            <person name="Lee S."/>
            <person name="Mata R."/>
            <person name="Mathew T."/>
            <person name="Moen C."/>
            <person name="Morales K."/>
            <person name="Munidasa M."/>
            <person name="Nazareth L."/>
            <person name="Ngo R."/>
            <person name="Nguyen L."/>
            <person name="Okwuonu G."/>
            <person name="Ongeri F."/>
            <person name="Patil S."/>
            <person name="Petrosino J."/>
            <person name="Pham C."/>
            <person name="Pham P."/>
            <person name="Pu L.-L."/>
            <person name="Puazo M."/>
            <person name="Raj R."/>
            <person name="Reid J."/>
            <person name="Rouhana J."/>
            <person name="Saada N."/>
            <person name="Shang Y."/>
            <person name="Simmons D."/>
            <person name="Thornton R."/>
            <person name="Warren J."/>
            <person name="Weissenberger G."/>
            <person name="Zhang J."/>
            <person name="Zhang L."/>
            <person name="Zhou C."/>
            <person name="Zhu D."/>
            <person name="Muzny D."/>
            <person name="Worley K."/>
            <person name="Gibbs R."/>
        </authorList>
    </citation>
    <scope>NUCLEOTIDE SEQUENCE [LARGE SCALE GENOMIC DNA]</scope>
    <source>
        <strain evidence="5 6">DSM 15436</strain>
    </source>
</reference>
<evidence type="ECO:0000313" key="6">
    <source>
        <dbReference type="Proteomes" id="UP000010301"/>
    </source>
</evidence>
<dbReference type="Pfam" id="PF13377">
    <property type="entry name" value="Peripla_BP_3"/>
    <property type="match status" value="1"/>
</dbReference>
<sequence>MNNRGEELGFSADTEERVRKAAQKLGYIPRASARNFRYQDSRVIAFFTTEAPSSLRLPVFNELITSAIETAREANYFILPIPVNDDPLGTVAGTIRDIELAGAVVRDDVRLRDAIPLLLKNDVPSVWVNTGLLDAPDPQTTSIVVEEEPGVLEMLSSFNVSTVVKPVLISGPGKDSGRIETFLQYFPNAVRVNAGGWSFHDGYEVGAEVAGSEPDLIFAANDYLAYGFMSYAADNNLFSNDFPRIFGFGDVGALPTSPNRLSSIEWPLAEASRLAVDVLIHHLRDTEPLSKGVIRVLKTSAHPRESTR</sequence>
<dbReference type="InterPro" id="IPR000843">
    <property type="entry name" value="HTH_LacI"/>
</dbReference>
<dbReference type="Gene3D" id="1.10.260.40">
    <property type="entry name" value="lambda repressor-like DNA-binding domains"/>
    <property type="match status" value="1"/>
</dbReference>